<dbReference type="RefSeq" id="WP_123211017.1">
    <property type="nucleotide sequence ID" value="NZ_RJVO01000002.1"/>
</dbReference>
<organism evidence="3 4">
    <name type="scientific">Stagnimonas aquatica</name>
    <dbReference type="NCBI Taxonomy" id="2689987"/>
    <lineage>
        <taxon>Bacteria</taxon>
        <taxon>Pseudomonadati</taxon>
        <taxon>Pseudomonadota</taxon>
        <taxon>Gammaproteobacteria</taxon>
        <taxon>Nevskiales</taxon>
        <taxon>Nevskiaceae</taxon>
        <taxon>Stagnimonas</taxon>
    </lineage>
</organism>
<dbReference type="InterPro" id="IPR040079">
    <property type="entry name" value="Glutathione_S-Trfase"/>
</dbReference>
<dbReference type="SUPFAM" id="SSF52833">
    <property type="entry name" value="Thioredoxin-like"/>
    <property type="match status" value="1"/>
</dbReference>
<dbReference type="InterPro" id="IPR004045">
    <property type="entry name" value="Glutathione_S-Trfase_N"/>
</dbReference>
<feature type="domain" description="GST N-terminal" evidence="1">
    <location>
        <begin position="1"/>
        <end position="97"/>
    </location>
</feature>
<name>A0A3N0VGS0_9GAMM</name>
<dbReference type="PANTHER" id="PTHR43968">
    <property type="match status" value="1"/>
</dbReference>
<protein>
    <recommendedName>
        <fullName evidence="5">Glutathione S-transferase family protein</fullName>
    </recommendedName>
</protein>
<dbReference type="InterPro" id="IPR036249">
    <property type="entry name" value="Thioredoxin-like_sf"/>
</dbReference>
<dbReference type="PROSITE" id="PS50405">
    <property type="entry name" value="GST_CTER"/>
    <property type="match status" value="1"/>
</dbReference>
<gene>
    <name evidence="3" type="ORF">ED208_06280</name>
</gene>
<proteinExistence type="predicted"/>
<sequence>MSLRRPRNSLPPKPAPVAGLVLYAGSDLWSDWARLIFTEKDVVDARVDRLRAGAPPNEDLLVLNPEQRLPALADRELLITGARVIAEYLEERYPHPRLMPTDPAGRARARMVLERFEQELFPLLEEAAGDKAAAKAARLKLGQTLAVSARSFSARGWFLGPEFSLVDSAWAVWLQGVFARGIEPPEPVRNYAERLAQRPAVRRFFTGR</sequence>
<dbReference type="FunCoup" id="A0A3N0VGS0">
    <property type="interactions" value="300"/>
</dbReference>
<evidence type="ECO:0008006" key="5">
    <source>
        <dbReference type="Google" id="ProtNLM"/>
    </source>
</evidence>
<dbReference type="Proteomes" id="UP000282106">
    <property type="component" value="Unassembled WGS sequence"/>
</dbReference>
<dbReference type="InterPro" id="IPR004046">
    <property type="entry name" value="GST_C"/>
</dbReference>
<reference evidence="3 4" key="1">
    <citation type="submission" date="2018-10" db="EMBL/GenBank/DDBJ databases">
        <authorList>
            <person name="Chen W.-M."/>
        </authorList>
    </citation>
    <scope>NUCLEOTIDE SEQUENCE [LARGE SCALE GENOMIC DNA]</scope>
    <source>
        <strain evidence="3 4">THS-13</strain>
    </source>
</reference>
<dbReference type="Gene3D" id="3.40.30.10">
    <property type="entry name" value="Glutaredoxin"/>
    <property type="match status" value="1"/>
</dbReference>
<dbReference type="AlphaFoldDB" id="A0A3N0VGS0"/>
<dbReference type="InParanoid" id="A0A3N0VGS0"/>
<evidence type="ECO:0000313" key="4">
    <source>
        <dbReference type="Proteomes" id="UP000282106"/>
    </source>
</evidence>
<dbReference type="Gene3D" id="1.20.1050.10">
    <property type="match status" value="1"/>
</dbReference>
<dbReference type="GO" id="GO:0005737">
    <property type="term" value="C:cytoplasm"/>
    <property type="evidence" value="ECO:0007669"/>
    <property type="project" value="TreeGrafter"/>
</dbReference>
<dbReference type="PROSITE" id="PS50404">
    <property type="entry name" value="GST_NTER"/>
    <property type="match status" value="1"/>
</dbReference>
<accession>A0A3N0VGS0</accession>
<dbReference type="InterPro" id="IPR036282">
    <property type="entry name" value="Glutathione-S-Trfase_C_sf"/>
</dbReference>
<evidence type="ECO:0000313" key="3">
    <source>
        <dbReference type="EMBL" id="ROH91973.1"/>
    </source>
</evidence>
<dbReference type="SUPFAM" id="SSF47616">
    <property type="entry name" value="GST C-terminal domain-like"/>
    <property type="match status" value="1"/>
</dbReference>
<evidence type="ECO:0000259" key="1">
    <source>
        <dbReference type="PROSITE" id="PS50404"/>
    </source>
</evidence>
<dbReference type="InterPro" id="IPR010987">
    <property type="entry name" value="Glutathione-S-Trfase_C-like"/>
</dbReference>
<dbReference type="EMBL" id="RJVO01000002">
    <property type="protein sequence ID" value="ROH91973.1"/>
    <property type="molecule type" value="Genomic_DNA"/>
</dbReference>
<comment type="caution">
    <text evidence="3">The sequence shown here is derived from an EMBL/GenBank/DDBJ whole genome shotgun (WGS) entry which is preliminary data.</text>
</comment>
<dbReference type="Pfam" id="PF00043">
    <property type="entry name" value="GST_C"/>
    <property type="match status" value="1"/>
</dbReference>
<feature type="domain" description="GST C-terminal" evidence="2">
    <location>
        <begin position="102"/>
        <end position="208"/>
    </location>
</feature>
<evidence type="ECO:0000259" key="2">
    <source>
        <dbReference type="PROSITE" id="PS50405"/>
    </source>
</evidence>
<keyword evidence="4" id="KW-1185">Reference proteome</keyword>
<dbReference type="Pfam" id="PF13409">
    <property type="entry name" value="GST_N_2"/>
    <property type="match status" value="1"/>
</dbReference>
<dbReference type="SFLD" id="SFLDS00019">
    <property type="entry name" value="Glutathione_Transferase_(cytos"/>
    <property type="match status" value="1"/>
</dbReference>
<dbReference type="InterPro" id="IPR050983">
    <property type="entry name" value="GST_Omega/HSP26"/>
</dbReference>
<dbReference type="PANTHER" id="PTHR43968:SF6">
    <property type="entry name" value="GLUTATHIONE S-TRANSFERASE OMEGA"/>
    <property type="match status" value="1"/>
</dbReference>